<dbReference type="InterPro" id="IPR050075">
    <property type="entry name" value="LeuD"/>
</dbReference>
<dbReference type="InterPro" id="IPR000573">
    <property type="entry name" value="AconitaseA/IPMdHydase_ssu_swvl"/>
</dbReference>
<name>A0A368BZW3_9GAMM</name>
<dbReference type="HAMAP" id="MF_01031">
    <property type="entry name" value="LeuD_type1"/>
    <property type="match status" value="1"/>
</dbReference>
<dbReference type="AlphaFoldDB" id="A0A368BZW3"/>
<dbReference type="Pfam" id="PF00694">
    <property type="entry name" value="Aconitase_C"/>
    <property type="match status" value="1"/>
</dbReference>
<dbReference type="SUPFAM" id="SSF52016">
    <property type="entry name" value="LeuD/IlvD-like"/>
    <property type="match status" value="1"/>
</dbReference>
<evidence type="ECO:0000256" key="3">
    <source>
        <dbReference type="ARBA" id="ARBA00004729"/>
    </source>
</evidence>
<protein>
    <recommendedName>
        <fullName evidence="10">3-isopropylmalate dehydratase small subunit</fullName>
        <ecNumber evidence="10">4.2.1.33</ecNumber>
    </recommendedName>
    <alternativeName>
        <fullName evidence="10">Alpha-IPM isomerase</fullName>
        <shortName evidence="10">IPMI</shortName>
    </alternativeName>
    <alternativeName>
        <fullName evidence="10">Isopropylmalate isomerase</fullName>
    </alternativeName>
</protein>
<accession>A0A368BZW3</accession>
<sequence length="208" mass="23575">MSEFKNISGIACLLDIDNIDTDQIIPTEYLKSIKKFGFGDFLFDGWRYHDIANINTLTSSRSLNKDFILNQAPYNESKIIITGKNFGCGSSREHAVWALRDFGIETVIAESFGDIFYNNCFKNGVLPIALNQDELLMVKDYVSNESKLHISLADKNIAIKNEKIAFEVDSGMLDMIITGQDEVDITLSISKKIKSYESNRLKQKPWLN</sequence>
<dbReference type="GO" id="GO:0009316">
    <property type="term" value="C:3-isopropylmalate dehydratase complex"/>
    <property type="evidence" value="ECO:0007669"/>
    <property type="project" value="InterPro"/>
</dbReference>
<dbReference type="CDD" id="cd01577">
    <property type="entry name" value="IPMI_Swivel"/>
    <property type="match status" value="1"/>
</dbReference>
<dbReference type="Proteomes" id="UP000253307">
    <property type="component" value="Unassembled WGS sequence"/>
</dbReference>
<keyword evidence="8 10" id="KW-0456">Lyase</keyword>
<evidence type="ECO:0000313" key="12">
    <source>
        <dbReference type="EMBL" id="RCL42878.1"/>
    </source>
</evidence>
<keyword evidence="6 10" id="KW-0432">Leucine biosynthesis</keyword>
<dbReference type="PANTHER" id="PTHR43345">
    <property type="entry name" value="3-ISOPROPYLMALATE DEHYDRATASE SMALL SUBUNIT 2-RELATED-RELATED"/>
    <property type="match status" value="1"/>
</dbReference>
<evidence type="ECO:0000313" key="13">
    <source>
        <dbReference type="Proteomes" id="UP000253307"/>
    </source>
</evidence>
<dbReference type="InterPro" id="IPR015928">
    <property type="entry name" value="Aconitase/3IPM_dehydase_swvl"/>
</dbReference>
<comment type="subunit">
    <text evidence="5 10">Heterodimer of LeuC and LeuD.</text>
</comment>
<reference evidence="12 13" key="1">
    <citation type="journal article" date="2018" name="Microbiome">
        <title>Fine metagenomic profile of the Mediterranean stratified and mixed water columns revealed by assembly and recruitment.</title>
        <authorList>
            <person name="Haro-Moreno J.M."/>
            <person name="Lopez-Perez M."/>
            <person name="De La Torre J.R."/>
            <person name="Picazo A."/>
            <person name="Camacho A."/>
            <person name="Rodriguez-Valera F."/>
        </authorList>
    </citation>
    <scope>NUCLEOTIDE SEQUENCE [LARGE SCALE GENOMIC DNA]</scope>
    <source>
        <strain evidence="12">MED-G82</strain>
    </source>
</reference>
<keyword evidence="7 10" id="KW-0028">Amino-acid biosynthesis</keyword>
<comment type="similarity">
    <text evidence="4 10">Belongs to the LeuD family. LeuD type 1 subfamily.</text>
</comment>
<dbReference type="NCBIfam" id="TIGR00171">
    <property type="entry name" value="leuD"/>
    <property type="match status" value="1"/>
</dbReference>
<evidence type="ECO:0000256" key="6">
    <source>
        <dbReference type="ARBA" id="ARBA00022430"/>
    </source>
</evidence>
<dbReference type="PANTHER" id="PTHR43345:SF5">
    <property type="entry name" value="3-ISOPROPYLMALATE DEHYDRATASE SMALL SUBUNIT"/>
    <property type="match status" value="1"/>
</dbReference>
<proteinExistence type="inferred from homology"/>
<comment type="catalytic activity">
    <reaction evidence="1 10">
        <text>(2R,3S)-3-isopropylmalate = (2S)-2-isopropylmalate</text>
        <dbReference type="Rhea" id="RHEA:32287"/>
        <dbReference type="ChEBI" id="CHEBI:1178"/>
        <dbReference type="ChEBI" id="CHEBI:35121"/>
        <dbReference type="EC" id="4.2.1.33"/>
    </reaction>
</comment>
<dbReference type="InterPro" id="IPR004431">
    <property type="entry name" value="3-IsopropMal_deHydase_ssu"/>
</dbReference>
<evidence type="ECO:0000256" key="4">
    <source>
        <dbReference type="ARBA" id="ARBA00009845"/>
    </source>
</evidence>
<comment type="function">
    <text evidence="2 10">Catalyzes the isomerization between 2-isopropylmalate and 3-isopropylmalate, via the formation of 2-isopropylmaleate.</text>
</comment>
<comment type="pathway">
    <text evidence="3 10">Amino-acid biosynthesis; L-leucine biosynthesis; L-leucine from 3-methyl-2-oxobutanoate: step 2/4.</text>
</comment>
<keyword evidence="9 10" id="KW-0100">Branched-chain amino acid biosynthesis</keyword>
<dbReference type="GO" id="GO:0009098">
    <property type="term" value="P:L-leucine biosynthetic process"/>
    <property type="evidence" value="ECO:0007669"/>
    <property type="project" value="UniProtKB-UniRule"/>
</dbReference>
<evidence type="ECO:0000256" key="5">
    <source>
        <dbReference type="ARBA" id="ARBA00011271"/>
    </source>
</evidence>
<evidence type="ECO:0000256" key="10">
    <source>
        <dbReference type="HAMAP-Rule" id="MF_01031"/>
    </source>
</evidence>
<dbReference type="Gene3D" id="3.20.19.10">
    <property type="entry name" value="Aconitase, domain 4"/>
    <property type="match status" value="1"/>
</dbReference>
<dbReference type="EC" id="4.2.1.33" evidence="10"/>
<evidence type="ECO:0000256" key="7">
    <source>
        <dbReference type="ARBA" id="ARBA00022605"/>
    </source>
</evidence>
<dbReference type="GO" id="GO:0003861">
    <property type="term" value="F:3-isopropylmalate dehydratase activity"/>
    <property type="evidence" value="ECO:0007669"/>
    <property type="project" value="UniProtKB-UniRule"/>
</dbReference>
<organism evidence="12 13">
    <name type="scientific">SAR86 cluster bacterium</name>
    <dbReference type="NCBI Taxonomy" id="2030880"/>
    <lineage>
        <taxon>Bacteria</taxon>
        <taxon>Pseudomonadati</taxon>
        <taxon>Pseudomonadota</taxon>
        <taxon>Gammaproteobacteria</taxon>
        <taxon>SAR86 cluster</taxon>
    </lineage>
</organism>
<dbReference type="EMBL" id="QOPE01000001">
    <property type="protein sequence ID" value="RCL42878.1"/>
    <property type="molecule type" value="Genomic_DNA"/>
</dbReference>
<feature type="domain" description="Aconitase A/isopropylmalate dehydratase small subunit swivel" evidence="11">
    <location>
        <begin position="1"/>
        <end position="132"/>
    </location>
</feature>
<gene>
    <name evidence="10 12" type="primary">leuD</name>
    <name evidence="12" type="ORF">DBW96_00285</name>
</gene>
<evidence type="ECO:0000259" key="11">
    <source>
        <dbReference type="Pfam" id="PF00694"/>
    </source>
</evidence>
<evidence type="ECO:0000256" key="8">
    <source>
        <dbReference type="ARBA" id="ARBA00023239"/>
    </source>
</evidence>
<dbReference type="UniPathway" id="UPA00048">
    <property type="reaction ID" value="UER00071"/>
</dbReference>
<comment type="caution">
    <text evidence="12">The sequence shown here is derived from an EMBL/GenBank/DDBJ whole genome shotgun (WGS) entry which is preliminary data.</text>
</comment>
<evidence type="ECO:0000256" key="1">
    <source>
        <dbReference type="ARBA" id="ARBA00000491"/>
    </source>
</evidence>
<evidence type="ECO:0000256" key="2">
    <source>
        <dbReference type="ARBA" id="ARBA00002695"/>
    </source>
</evidence>
<evidence type="ECO:0000256" key="9">
    <source>
        <dbReference type="ARBA" id="ARBA00023304"/>
    </source>
</evidence>
<dbReference type="NCBIfam" id="NF002458">
    <property type="entry name" value="PRK01641.1"/>
    <property type="match status" value="1"/>
</dbReference>
<dbReference type="InterPro" id="IPR033940">
    <property type="entry name" value="IPMI_Swivel"/>
</dbReference>